<keyword evidence="9 13" id="KW-0418">Kinase</keyword>
<dbReference type="InterPro" id="IPR036850">
    <property type="entry name" value="NDK-like_dom_sf"/>
</dbReference>
<evidence type="ECO:0000256" key="14">
    <source>
        <dbReference type="PROSITE-ProRule" id="PRU00706"/>
    </source>
</evidence>
<dbReference type="Proteomes" id="UP000189670">
    <property type="component" value="Unassembled WGS sequence"/>
</dbReference>
<dbReference type="Pfam" id="PF00334">
    <property type="entry name" value="NDK"/>
    <property type="match status" value="1"/>
</dbReference>
<evidence type="ECO:0000256" key="5">
    <source>
        <dbReference type="ARBA" id="ARBA00022553"/>
    </source>
</evidence>
<evidence type="ECO:0000256" key="9">
    <source>
        <dbReference type="ARBA" id="ARBA00022777"/>
    </source>
</evidence>
<feature type="binding site" evidence="13 14">
    <location>
        <position position="107"/>
    </location>
    <ligand>
        <name>ATP</name>
        <dbReference type="ChEBI" id="CHEBI:30616"/>
    </ligand>
</feature>
<dbReference type="CDD" id="cd04413">
    <property type="entry name" value="NDPk_I"/>
    <property type="match status" value="1"/>
</dbReference>
<evidence type="ECO:0000256" key="6">
    <source>
        <dbReference type="ARBA" id="ARBA00022679"/>
    </source>
</evidence>
<organism evidence="18 19">
    <name type="scientific">Candidatus Magnetoglobus multicellularis str. Araruama</name>
    <dbReference type="NCBI Taxonomy" id="890399"/>
    <lineage>
        <taxon>Bacteria</taxon>
        <taxon>Pseudomonadati</taxon>
        <taxon>Thermodesulfobacteriota</taxon>
        <taxon>Desulfobacteria</taxon>
        <taxon>Desulfobacterales</taxon>
        <taxon>Desulfobacteraceae</taxon>
        <taxon>Candidatus Magnetoglobus</taxon>
    </lineage>
</organism>
<keyword evidence="13" id="KW-0963">Cytoplasm</keyword>
<comment type="catalytic activity">
    <reaction evidence="13">
        <text>a ribonucleoside 5'-diphosphate + ATP = a ribonucleoside 5'-triphosphate + ADP</text>
        <dbReference type="Rhea" id="RHEA:18113"/>
        <dbReference type="ChEBI" id="CHEBI:30616"/>
        <dbReference type="ChEBI" id="CHEBI:57930"/>
        <dbReference type="ChEBI" id="CHEBI:61557"/>
        <dbReference type="ChEBI" id="CHEBI:456216"/>
        <dbReference type="EC" id="2.7.4.6"/>
    </reaction>
</comment>
<reference evidence="19" key="1">
    <citation type="submission" date="2012-11" db="EMBL/GenBank/DDBJ databases">
        <authorList>
            <person name="Lucero-Rivera Y.E."/>
            <person name="Tovar-Ramirez D."/>
        </authorList>
    </citation>
    <scope>NUCLEOTIDE SEQUENCE [LARGE SCALE GENOMIC DNA]</scope>
    <source>
        <strain evidence="19">Araruama</strain>
    </source>
</reference>
<dbReference type="InterPro" id="IPR001564">
    <property type="entry name" value="Nucleoside_diP_kinase"/>
</dbReference>
<feature type="binding site" evidence="13 14">
    <location>
        <position position="90"/>
    </location>
    <ligand>
        <name>ATP</name>
        <dbReference type="ChEBI" id="CHEBI:30616"/>
    </ligand>
</feature>
<feature type="binding site" evidence="13 14">
    <location>
        <position position="14"/>
    </location>
    <ligand>
        <name>ATP</name>
        <dbReference type="ChEBI" id="CHEBI:30616"/>
    </ligand>
</feature>
<comment type="caution">
    <text evidence="18">The sequence shown here is derived from an EMBL/GenBank/DDBJ whole genome shotgun (WGS) entry which is preliminary data.</text>
</comment>
<comment type="subunit">
    <text evidence="13">Homotetramer.</text>
</comment>
<dbReference type="EC" id="2.7.4.6" evidence="3 13"/>
<comment type="subcellular location">
    <subcellularLocation>
        <location evidence="13">Cytoplasm</location>
    </subcellularLocation>
</comment>
<keyword evidence="7 13" id="KW-0479">Metal-binding</keyword>
<dbReference type="PRINTS" id="PR01243">
    <property type="entry name" value="NUCDPKINASE"/>
</dbReference>
<evidence type="ECO:0000256" key="2">
    <source>
        <dbReference type="ARBA" id="ARBA00008142"/>
    </source>
</evidence>
<protein>
    <recommendedName>
        <fullName evidence="4 13">Nucleoside diphosphate kinase</fullName>
        <shortName evidence="13">NDK</shortName>
        <shortName evidence="13">NDP kinase</shortName>
        <ecNumber evidence="3 13">2.7.4.6</ecNumber>
    </recommendedName>
    <alternativeName>
        <fullName evidence="13">Nucleoside-2-P kinase</fullName>
    </alternativeName>
</protein>
<comment type="catalytic activity">
    <reaction evidence="13 16">
        <text>a 2'-deoxyribonucleoside 5'-diphosphate + ATP = a 2'-deoxyribonucleoside 5'-triphosphate + ADP</text>
        <dbReference type="Rhea" id="RHEA:44640"/>
        <dbReference type="ChEBI" id="CHEBI:30616"/>
        <dbReference type="ChEBI" id="CHEBI:61560"/>
        <dbReference type="ChEBI" id="CHEBI:73316"/>
        <dbReference type="ChEBI" id="CHEBI:456216"/>
        <dbReference type="EC" id="2.7.4.6"/>
    </reaction>
</comment>
<comment type="cofactor">
    <cofactor evidence="1 13">
        <name>Mg(2+)</name>
        <dbReference type="ChEBI" id="CHEBI:18420"/>
    </cofactor>
</comment>
<evidence type="ECO:0000256" key="11">
    <source>
        <dbReference type="ARBA" id="ARBA00022842"/>
    </source>
</evidence>
<dbReference type="SMART" id="SM00562">
    <property type="entry name" value="NDK"/>
    <property type="match status" value="1"/>
</dbReference>
<evidence type="ECO:0000256" key="10">
    <source>
        <dbReference type="ARBA" id="ARBA00022840"/>
    </source>
</evidence>
<feature type="active site" description="Pros-phosphohistidine intermediate" evidence="13 14">
    <location>
        <position position="120"/>
    </location>
</feature>
<dbReference type="InterPro" id="IPR023005">
    <property type="entry name" value="Nucleoside_diP_kinase_AS"/>
</dbReference>
<feature type="binding site" evidence="13 14">
    <location>
        <position position="117"/>
    </location>
    <ligand>
        <name>ATP</name>
        <dbReference type="ChEBI" id="CHEBI:30616"/>
    </ligand>
</feature>
<dbReference type="NCBIfam" id="NF001908">
    <property type="entry name" value="PRK00668.1"/>
    <property type="match status" value="1"/>
</dbReference>
<evidence type="ECO:0000256" key="12">
    <source>
        <dbReference type="ARBA" id="ARBA00023080"/>
    </source>
</evidence>
<name>A0A1V1PFV9_9BACT</name>
<evidence type="ECO:0000256" key="13">
    <source>
        <dbReference type="HAMAP-Rule" id="MF_00451"/>
    </source>
</evidence>
<dbReference type="GO" id="GO:0006241">
    <property type="term" value="P:CTP biosynthetic process"/>
    <property type="evidence" value="ECO:0007669"/>
    <property type="project" value="UniProtKB-UniRule"/>
</dbReference>
<keyword evidence="10 13" id="KW-0067">ATP-binding</keyword>
<feature type="domain" description="Nucleoside diphosphate kinase-like" evidence="17">
    <location>
        <begin position="6"/>
        <end position="143"/>
    </location>
</feature>
<dbReference type="GO" id="GO:0006228">
    <property type="term" value="P:UTP biosynthetic process"/>
    <property type="evidence" value="ECO:0007669"/>
    <property type="project" value="UniProtKB-UniRule"/>
</dbReference>
<sequence>MEKGTMERTLSIIKPDGVSRGVIGEVIKRFESNKIRIAAMKMVHLTRSQAEGFYAVHKERPFFSSLVSFMTSGPIVVMVLEGEDVIAKNRTLMGATNFEEAAEGTIRRDFATDIEKNVVHGSDAPETADFEINYFFNTFEILSV</sequence>
<gene>
    <name evidence="13" type="primary">ndk</name>
    <name evidence="18" type="ORF">OMM_06741</name>
</gene>
<evidence type="ECO:0000256" key="1">
    <source>
        <dbReference type="ARBA" id="ARBA00001946"/>
    </source>
</evidence>
<dbReference type="HAMAP" id="MF_00451">
    <property type="entry name" value="NDP_kinase"/>
    <property type="match status" value="1"/>
</dbReference>
<keyword evidence="5 13" id="KW-0597">Phosphoprotein</keyword>
<evidence type="ECO:0000256" key="3">
    <source>
        <dbReference type="ARBA" id="ARBA00012966"/>
    </source>
</evidence>
<keyword evidence="6 13" id="KW-0808">Transferase</keyword>
<keyword evidence="12 13" id="KW-0546">Nucleotide metabolism</keyword>
<dbReference type="InterPro" id="IPR034907">
    <property type="entry name" value="NDK-like_dom"/>
</dbReference>
<dbReference type="FunFam" id="3.30.70.141:FF:000003">
    <property type="entry name" value="Nucleoside diphosphate kinase"/>
    <property type="match status" value="1"/>
</dbReference>
<evidence type="ECO:0000256" key="8">
    <source>
        <dbReference type="ARBA" id="ARBA00022741"/>
    </source>
</evidence>
<dbReference type="PROSITE" id="PS51374">
    <property type="entry name" value="NDPK_LIKE"/>
    <property type="match status" value="1"/>
</dbReference>
<comment type="similarity">
    <text evidence="2 13 14 15">Belongs to the NDK family.</text>
</comment>
<dbReference type="PANTHER" id="PTHR11349">
    <property type="entry name" value="NUCLEOSIDE DIPHOSPHATE KINASE"/>
    <property type="match status" value="1"/>
</dbReference>
<keyword evidence="11 13" id="KW-0460">Magnesium</keyword>
<evidence type="ECO:0000256" key="7">
    <source>
        <dbReference type="ARBA" id="ARBA00022723"/>
    </source>
</evidence>
<dbReference type="EMBL" id="ATBP01000039">
    <property type="protein sequence ID" value="ETR73777.1"/>
    <property type="molecule type" value="Genomic_DNA"/>
</dbReference>
<dbReference type="Gene3D" id="3.30.70.141">
    <property type="entry name" value="Nucleoside diphosphate kinase-like domain"/>
    <property type="match status" value="1"/>
</dbReference>
<dbReference type="GO" id="GO:0005737">
    <property type="term" value="C:cytoplasm"/>
    <property type="evidence" value="ECO:0007669"/>
    <property type="project" value="UniProtKB-SubCell"/>
</dbReference>
<evidence type="ECO:0000256" key="15">
    <source>
        <dbReference type="RuleBase" id="RU004011"/>
    </source>
</evidence>
<proteinExistence type="inferred from homology"/>
<accession>A0A1V1PFV9</accession>
<keyword evidence="8 13" id="KW-0547">Nucleotide-binding</keyword>
<evidence type="ECO:0000259" key="17">
    <source>
        <dbReference type="SMART" id="SM00562"/>
    </source>
</evidence>
<feature type="binding site" evidence="13 14">
    <location>
        <position position="62"/>
    </location>
    <ligand>
        <name>ATP</name>
        <dbReference type="ChEBI" id="CHEBI:30616"/>
    </ligand>
</feature>
<evidence type="ECO:0000313" key="18">
    <source>
        <dbReference type="EMBL" id="ETR73777.1"/>
    </source>
</evidence>
<evidence type="ECO:0000256" key="4">
    <source>
        <dbReference type="ARBA" id="ARBA00017632"/>
    </source>
</evidence>
<feature type="binding site" evidence="13 14">
    <location>
        <position position="96"/>
    </location>
    <ligand>
        <name>ATP</name>
        <dbReference type="ChEBI" id="CHEBI:30616"/>
    </ligand>
</feature>
<evidence type="ECO:0000313" key="19">
    <source>
        <dbReference type="Proteomes" id="UP000189670"/>
    </source>
</evidence>
<dbReference type="GO" id="GO:0006183">
    <property type="term" value="P:GTP biosynthetic process"/>
    <property type="evidence" value="ECO:0007669"/>
    <property type="project" value="UniProtKB-UniRule"/>
</dbReference>
<dbReference type="SUPFAM" id="SSF54919">
    <property type="entry name" value="Nucleoside diphosphate kinase, NDK"/>
    <property type="match status" value="1"/>
</dbReference>
<dbReference type="AlphaFoldDB" id="A0A1V1PFV9"/>
<dbReference type="GO" id="GO:0046872">
    <property type="term" value="F:metal ion binding"/>
    <property type="evidence" value="ECO:0007669"/>
    <property type="project" value="UniProtKB-KW"/>
</dbReference>
<dbReference type="GO" id="GO:0005524">
    <property type="term" value="F:ATP binding"/>
    <property type="evidence" value="ECO:0007669"/>
    <property type="project" value="UniProtKB-UniRule"/>
</dbReference>
<evidence type="ECO:0000256" key="16">
    <source>
        <dbReference type="RuleBase" id="RU004013"/>
    </source>
</evidence>
<comment type="function">
    <text evidence="13">Major role in the synthesis of nucleoside triphosphates other than ATP. The ATP gamma phosphate is transferred to the NDP beta phosphate via a ping-pong mechanism, using a phosphorylated active-site intermediate.</text>
</comment>
<dbReference type="GO" id="GO:0004550">
    <property type="term" value="F:nucleoside diphosphate kinase activity"/>
    <property type="evidence" value="ECO:0007669"/>
    <property type="project" value="UniProtKB-UniRule"/>
</dbReference>
<dbReference type="PROSITE" id="PS00469">
    <property type="entry name" value="NDPK"/>
    <property type="match status" value="1"/>
</dbReference>